<dbReference type="InterPro" id="IPR039072">
    <property type="entry name" value="ATP_synth_I_Bacilli"/>
</dbReference>
<evidence type="ECO:0000256" key="2">
    <source>
        <dbReference type="ARBA" id="ARBA00022475"/>
    </source>
</evidence>
<sequence>MSHYENMVTRQRKWMFFLLAILVLGAGFTPYERIFLGLLLGSVVSFYNLYLLQKKTSEFADAVAKKQSAKGLGTVSRLAATALAVIIALRYEEHFEMIALIIGLMTSYLVIMIDFLLFKNKDSA</sequence>
<proteinExistence type="predicted"/>
<keyword evidence="2" id="KW-1003">Cell membrane</keyword>
<feature type="transmembrane region" description="Helical" evidence="6">
    <location>
        <begin position="72"/>
        <end position="91"/>
    </location>
</feature>
<keyword evidence="5 6" id="KW-0472">Membrane</keyword>
<dbReference type="EMBL" id="FOHE01000019">
    <property type="protein sequence ID" value="SET65983.1"/>
    <property type="molecule type" value="Genomic_DNA"/>
</dbReference>
<evidence type="ECO:0000256" key="3">
    <source>
        <dbReference type="ARBA" id="ARBA00022692"/>
    </source>
</evidence>
<dbReference type="RefSeq" id="WP_090871813.1">
    <property type="nucleotide sequence ID" value="NZ_FOHE01000019.1"/>
</dbReference>
<dbReference type="OrthoDB" id="2355635at2"/>
<dbReference type="InterPro" id="IPR005598">
    <property type="entry name" value="ATP_synth_I"/>
</dbReference>
<dbReference type="PANTHER" id="PTHR40035">
    <property type="entry name" value="ATP SYNTHASE PROTEIN I"/>
    <property type="match status" value="1"/>
</dbReference>
<dbReference type="GO" id="GO:0005886">
    <property type="term" value="C:plasma membrane"/>
    <property type="evidence" value="ECO:0007669"/>
    <property type="project" value="UniProtKB-SubCell"/>
</dbReference>
<reference evidence="7 8" key="1">
    <citation type="submission" date="2016-10" db="EMBL/GenBank/DDBJ databases">
        <authorList>
            <person name="de Groot N.N."/>
        </authorList>
    </citation>
    <scope>NUCLEOTIDE SEQUENCE [LARGE SCALE GENOMIC DNA]</scope>
    <source>
        <strain evidence="7 8">IBRC-M 10780</strain>
    </source>
</reference>
<dbReference type="AlphaFoldDB" id="A0A1I0G571"/>
<organism evidence="7 8">
    <name type="scientific">Oceanobacillus limi</name>
    <dbReference type="NCBI Taxonomy" id="930131"/>
    <lineage>
        <taxon>Bacteria</taxon>
        <taxon>Bacillati</taxon>
        <taxon>Bacillota</taxon>
        <taxon>Bacilli</taxon>
        <taxon>Bacillales</taxon>
        <taxon>Bacillaceae</taxon>
        <taxon>Oceanobacillus</taxon>
    </lineage>
</organism>
<feature type="transmembrane region" description="Helical" evidence="6">
    <location>
        <begin position="34"/>
        <end position="52"/>
    </location>
</feature>
<feature type="transmembrane region" description="Helical" evidence="6">
    <location>
        <begin position="97"/>
        <end position="118"/>
    </location>
</feature>
<gene>
    <name evidence="7" type="ORF">SAMN05216389_11923</name>
</gene>
<name>A0A1I0G571_9BACI</name>
<evidence type="ECO:0000256" key="1">
    <source>
        <dbReference type="ARBA" id="ARBA00004651"/>
    </source>
</evidence>
<feature type="transmembrane region" description="Helical" evidence="6">
    <location>
        <begin position="12"/>
        <end position="28"/>
    </location>
</feature>
<comment type="subcellular location">
    <subcellularLocation>
        <location evidence="1">Cell membrane</location>
        <topology evidence="1">Multi-pass membrane protein</topology>
    </subcellularLocation>
</comment>
<keyword evidence="8" id="KW-1185">Reference proteome</keyword>
<protein>
    <submittedName>
        <fullName evidence="7">ATP synthase protein I</fullName>
    </submittedName>
</protein>
<evidence type="ECO:0000256" key="5">
    <source>
        <dbReference type="ARBA" id="ARBA00023136"/>
    </source>
</evidence>
<keyword evidence="4 6" id="KW-1133">Transmembrane helix</keyword>
<dbReference type="STRING" id="930131.SAMN05216389_11923"/>
<evidence type="ECO:0000256" key="6">
    <source>
        <dbReference type="SAM" id="Phobius"/>
    </source>
</evidence>
<dbReference type="PANTHER" id="PTHR40035:SF1">
    <property type="entry name" value="ATP SYNTHASE PROTEIN I"/>
    <property type="match status" value="1"/>
</dbReference>
<evidence type="ECO:0000256" key="4">
    <source>
        <dbReference type="ARBA" id="ARBA00022989"/>
    </source>
</evidence>
<dbReference type="Pfam" id="PF03899">
    <property type="entry name" value="ATP-synt_I"/>
    <property type="match status" value="1"/>
</dbReference>
<keyword evidence="3 6" id="KW-0812">Transmembrane</keyword>
<evidence type="ECO:0000313" key="8">
    <source>
        <dbReference type="Proteomes" id="UP000198618"/>
    </source>
</evidence>
<dbReference type="Proteomes" id="UP000198618">
    <property type="component" value="Unassembled WGS sequence"/>
</dbReference>
<evidence type="ECO:0000313" key="7">
    <source>
        <dbReference type="EMBL" id="SET65983.1"/>
    </source>
</evidence>
<accession>A0A1I0G571</accession>